<name>A0ABT9H4U9_9SPHN</name>
<evidence type="ECO:0000313" key="2">
    <source>
        <dbReference type="Proteomes" id="UP001235664"/>
    </source>
</evidence>
<dbReference type="EMBL" id="JAVAIL010000001">
    <property type="protein sequence ID" value="MDP4538337.1"/>
    <property type="molecule type" value="Genomic_DNA"/>
</dbReference>
<accession>A0ABT9H4U9</accession>
<protein>
    <submittedName>
        <fullName evidence="1">Uncharacterized protein</fullName>
    </submittedName>
</protein>
<proteinExistence type="predicted"/>
<comment type="caution">
    <text evidence="1">The sequence shown here is derived from an EMBL/GenBank/DDBJ whole genome shotgun (WGS) entry which is preliminary data.</text>
</comment>
<organism evidence="1 2">
    <name type="scientific">Qipengyuania benthica</name>
    <dbReference type="NCBI Taxonomy" id="3067651"/>
    <lineage>
        <taxon>Bacteria</taxon>
        <taxon>Pseudomonadati</taxon>
        <taxon>Pseudomonadota</taxon>
        <taxon>Alphaproteobacteria</taxon>
        <taxon>Sphingomonadales</taxon>
        <taxon>Erythrobacteraceae</taxon>
        <taxon>Qipengyuania</taxon>
    </lineage>
</organism>
<evidence type="ECO:0000313" key="1">
    <source>
        <dbReference type="EMBL" id="MDP4538337.1"/>
    </source>
</evidence>
<dbReference type="Proteomes" id="UP001235664">
    <property type="component" value="Unassembled WGS sequence"/>
</dbReference>
<keyword evidence="2" id="KW-1185">Reference proteome</keyword>
<gene>
    <name evidence="1" type="ORF">Q9K01_01675</name>
</gene>
<sequence>MTQVNPLITDVITQTQRATLTKGPIQASGQGKAYQSVAQSTAIAVQDATDALRIVTTVASTAAGVALAQILATGNAKQYQPALDTAKAMVTTAIEGFAAVGEAAGKVLSSFPSGPSS</sequence>
<dbReference type="RefSeq" id="WP_305928478.1">
    <property type="nucleotide sequence ID" value="NZ_JAVAIL010000001.1"/>
</dbReference>
<reference evidence="1 2" key="1">
    <citation type="submission" date="2023-08" db="EMBL/GenBank/DDBJ databases">
        <title>genomic of DY56.</title>
        <authorList>
            <person name="Wang Y."/>
        </authorList>
    </citation>
    <scope>NUCLEOTIDE SEQUENCE [LARGE SCALE GENOMIC DNA]</scope>
    <source>
        <strain evidence="1 2">DY56-A-20</strain>
    </source>
</reference>